<evidence type="ECO:0000313" key="1">
    <source>
        <dbReference type="EMBL" id="TDL24678.1"/>
    </source>
</evidence>
<gene>
    <name evidence="1" type="ORF">BD410DRAFT_801991</name>
</gene>
<dbReference type="EMBL" id="ML170166">
    <property type="protein sequence ID" value="TDL24678.1"/>
    <property type="molecule type" value="Genomic_DNA"/>
</dbReference>
<keyword evidence="2" id="KW-1185">Reference proteome</keyword>
<proteinExistence type="predicted"/>
<dbReference type="Proteomes" id="UP000294933">
    <property type="component" value="Unassembled WGS sequence"/>
</dbReference>
<organism evidence="1 2">
    <name type="scientific">Rickenella mellea</name>
    <dbReference type="NCBI Taxonomy" id="50990"/>
    <lineage>
        <taxon>Eukaryota</taxon>
        <taxon>Fungi</taxon>
        <taxon>Dikarya</taxon>
        <taxon>Basidiomycota</taxon>
        <taxon>Agaricomycotina</taxon>
        <taxon>Agaricomycetes</taxon>
        <taxon>Hymenochaetales</taxon>
        <taxon>Rickenellaceae</taxon>
        <taxon>Rickenella</taxon>
    </lineage>
</organism>
<sequence length="341" mass="37883">MLKCLQSSEEYYSAWNELKTMFIPCFGNVSRHVTHAHLSINHHVGCLSSPSTLIQPIGRSQKHPNGCSSPKSSRFAVIYSQGGGFRCRKHQDGSSVDMMALAMVLNEGFQDPSLDNHRSCVWYCQFNAAPTQHLQHLHLPAPARKCACSTDSSLHTNVPVQRAWRATAATTTSISLHRRKNACVRRAWRFAAMTTTTMNTTLSSTTSSTHGHANVPVRRARRAVVTTTTASSSTSMHGYANVPIRRTQPCRFEVCGELCLPPLPPPTTSIIFSAEHKFIRSRLCRHPWLTDPHLWVVTSTCGFRTRKYLRVTRSASTMKPRNPVMLLVLRAQDCDGGSSPG</sequence>
<dbReference type="VEuPathDB" id="FungiDB:BD410DRAFT_801991"/>
<accession>A0A4Y7QBS0</accession>
<dbReference type="AlphaFoldDB" id="A0A4Y7QBS0"/>
<protein>
    <submittedName>
        <fullName evidence="1">Uncharacterized protein</fullName>
    </submittedName>
</protein>
<name>A0A4Y7QBS0_9AGAM</name>
<evidence type="ECO:0000313" key="2">
    <source>
        <dbReference type="Proteomes" id="UP000294933"/>
    </source>
</evidence>
<reference evidence="1 2" key="1">
    <citation type="submission" date="2018-06" db="EMBL/GenBank/DDBJ databases">
        <title>A transcriptomic atlas of mushroom development highlights an independent origin of complex multicellularity.</title>
        <authorList>
            <consortium name="DOE Joint Genome Institute"/>
            <person name="Krizsan K."/>
            <person name="Almasi E."/>
            <person name="Merenyi Z."/>
            <person name="Sahu N."/>
            <person name="Viragh M."/>
            <person name="Koszo T."/>
            <person name="Mondo S."/>
            <person name="Kiss B."/>
            <person name="Balint B."/>
            <person name="Kues U."/>
            <person name="Barry K."/>
            <person name="Hegedus J.C."/>
            <person name="Henrissat B."/>
            <person name="Johnson J."/>
            <person name="Lipzen A."/>
            <person name="Ohm R."/>
            <person name="Nagy I."/>
            <person name="Pangilinan J."/>
            <person name="Yan J."/>
            <person name="Xiong Y."/>
            <person name="Grigoriev I.V."/>
            <person name="Hibbett D.S."/>
            <person name="Nagy L.G."/>
        </authorList>
    </citation>
    <scope>NUCLEOTIDE SEQUENCE [LARGE SCALE GENOMIC DNA]</scope>
    <source>
        <strain evidence="1 2">SZMC22713</strain>
    </source>
</reference>